<protein>
    <recommendedName>
        <fullName evidence="1">Lactate/malate dehydrogenase C-terminal domain-containing protein</fullName>
    </recommendedName>
</protein>
<evidence type="ECO:0000259" key="1">
    <source>
        <dbReference type="Pfam" id="PF02866"/>
    </source>
</evidence>
<dbReference type="GO" id="GO:0006089">
    <property type="term" value="P:lactate metabolic process"/>
    <property type="evidence" value="ECO:0007669"/>
    <property type="project" value="TreeGrafter"/>
</dbReference>
<comment type="caution">
    <text evidence="2">The sequence shown here is derived from an EMBL/GenBank/DDBJ whole genome shotgun (WGS) entry which is preliminary data.</text>
</comment>
<evidence type="ECO:0000313" key="2">
    <source>
        <dbReference type="EMBL" id="GAI94523.1"/>
    </source>
</evidence>
<dbReference type="GO" id="GO:0004459">
    <property type="term" value="F:L-lactate dehydrogenase (NAD+) activity"/>
    <property type="evidence" value="ECO:0007669"/>
    <property type="project" value="TreeGrafter"/>
</dbReference>
<accession>X1SNM9</accession>
<organism evidence="2">
    <name type="scientific">marine sediment metagenome</name>
    <dbReference type="NCBI Taxonomy" id="412755"/>
    <lineage>
        <taxon>unclassified sequences</taxon>
        <taxon>metagenomes</taxon>
        <taxon>ecological metagenomes</taxon>
    </lineage>
</organism>
<gene>
    <name evidence="2" type="ORF">S12H4_32948</name>
</gene>
<name>X1SNM9_9ZZZZ</name>
<feature type="domain" description="Lactate/malate dehydrogenase C-terminal" evidence="1">
    <location>
        <begin position="5"/>
        <end position="105"/>
    </location>
</feature>
<dbReference type="EMBL" id="BARW01019371">
    <property type="protein sequence ID" value="GAI94523.1"/>
    <property type="molecule type" value="Genomic_DNA"/>
</dbReference>
<proteinExistence type="predicted"/>
<dbReference type="InterPro" id="IPR022383">
    <property type="entry name" value="Lactate/malate_DH_C"/>
</dbReference>
<dbReference type="Gene3D" id="3.90.110.10">
    <property type="entry name" value="Lactate dehydrogenase/glycoside hydrolase, family 4, C-terminal"/>
    <property type="match status" value="1"/>
</dbReference>
<dbReference type="PANTHER" id="PTHR43128:SF16">
    <property type="entry name" value="L-LACTATE DEHYDROGENASE"/>
    <property type="match status" value="1"/>
</dbReference>
<dbReference type="InterPro" id="IPR015955">
    <property type="entry name" value="Lactate_DH/Glyco_Ohase_4_C"/>
</dbReference>
<dbReference type="AlphaFoldDB" id="X1SNM9"/>
<sequence>MAQLTINKLVERTIEGGAEIVSLLKTGSAFYAPSAAITQMAEAIILDKKEILPCATYLDGEYEIEGTVIGVPVKLGKNGIEQIIELELTTEEKQALAKSAGAVQELVKSMKLS</sequence>
<dbReference type="SUPFAM" id="SSF56327">
    <property type="entry name" value="LDH C-terminal domain-like"/>
    <property type="match status" value="1"/>
</dbReference>
<dbReference type="Pfam" id="PF02866">
    <property type="entry name" value="Ldh_1_C"/>
    <property type="match status" value="1"/>
</dbReference>
<reference evidence="2" key="1">
    <citation type="journal article" date="2014" name="Front. Microbiol.">
        <title>High frequency of phylogenetically diverse reductive dehalogenase-homologous genes in deep subseafloor sedimentary metagenomes.</title>
        <authorList>
            <person name="Kawai M."/>
            <person name="Futagami T."/>
            <person name="Toyoda A."/>
            <person name="Takaki Y."/>
            <person name="Nishi S."/>
            <person name="Hori S."/>
            <person name="Arai W."/>
            <person name="Tsubouchi T."/>
            <person name="Morono Y."/>
            <person name="Uchiyama I."/>
            <person name="Ito T."/>
            <person name="Fujiyama A."/>
            <person name="Inagaki F."/>
            <person name="Takami H."/>
        </authorList>
    </citation>
    <scope>NUCLEOTIDE SEQUENCE</scope>
    <source>
        <strain evidence="2">Expedition CK06-06</strain>
    </source>
</reference>
<dbReference type="PANTHER" id="PTHR43128">
    <property type="entry name" value="L-2-HYDROXYCARBOXYLATE DEHYDROGENASE (NAD(P)(+))"/>
    <property type="match status" value="1"/>
</dbReference>